<evidence type="ECO:0000313" key="2">
    <source>
        <dbReference type="Proteomes" id="UP001234297"/>
    </source>
</evidence>
<dbReference type="EMBL" id="CM056812">
    <property type="protein sequence ID" value="KAJ8617559.1"/>
    <property type="molecule type" value="Genomic_DNA"/>
</dbReference>
<proteinExistence type="predicted"/>
<sequence>MLLSFLLPSISHRYPNLFQSSPLLFYHFKTLLNLHTCPNPNPIPLLPSPTPSSHFPQNPHDPSSNFDPKTVEEAISTYSNDWKRALDFFNWVESEHRFQHTPHTYNRTIDVLGKFFEFDLAWSLIARMRKSPLSQPDHATFRIIFKRYASAHLVKEAVDAYNRSAEFGLKDEISFSNLIDSLCEYKHVIEAQDVCEISEFSNQTKMHNMILRGYFKMGWWSKCREIWEEMELKGVARDLHSYSIYMDIQCKAGKPWRAVRLYKELKKNGFPLDVVVYNNVVFATGLSEGADAAMGLYQEMLDFGCLPNVVTYNTIIKLLCREGRVKQAYVFLARMMNKGCAPDVITYHCFFRCLNRPKEILRLFERMIESGCRPRTETYVMLIKKFGSWGFLRPVFAVWDKMKEQGCSPDEFAYNALIDALVQTGMVEMAQKYEKEMLEKGILAKPRKDLGTKLLSEDSDNEGS</sequence>
<dbReference type="Proteomes" id="UP001234297">
    <property type="component" value="Chromosome 4"/>
</dbReference>
<evidence type="ECO:0000313" key="1">
    <source>
        <dbReference type="EMBL" id="KAJ8617559.1"/>
    </source>
</evidence>
<keyword evidence="2" id="KW-1185">Reference proteome</keyword>
<comment type="caution">
    <text evidence="1">The sequence shown here is derived from an EMBL/GenBank/DDBJ whole genome shotgun (WGS) entry which is preliminary data.</text>
</comment>
<gene>
    <name evidence="1" type="ORF">MRB53_013745</name>
</gene>
<name>A0ACC2K8U6_PERAE</name>
<accession>A0ACC2K8U6</accession>
<organism evidence="1 2">
    <name type="scientific">Persea americana</name>
    <name type="common">Avocado</name>
    <dbReference type="NCBI Taxonomy" id="3435"/>
    <lineage>
        <taxon>Eukaryota</taxon>
        <taxon>Viridiplantae</taxon>
        <taxon>Streptophyta</taxon>
        <taxon>Embryophyta</taxon>
        <taxon>Tracheophyta</taxon>
        <taxon>Spermatophyta</taxon>
        <taxon>Magnoliopsida</taxon>
        <taxon>Magnoliidae</taxon>
        <taxon>Laurales</taxon>
        <taxon>Lauraceae</taxon>
        <taxon>Persea</taxon>
    </lineage>
</organism>
<reference evidence="1 2" key="1">
    <citation type="journal article" date="2022" name="Hortic Res">
        <title>A haplotype resolved chromosomal level avocado genome allows analysis of novel avocado genes.</title>
        <authorList>
            <person name="Nath O."/>
            <person name="Fletcher S.J."/>
            <person name="Hayward A."/>
            <person name="Shaw L.M."/>
            <person name="Masouleh A.K."/>
            <person name="Furtado A."/>
            <person name="Henry R.J."/>
            <person name="Mitter N."/>
        </authorList>
    </citation>
    <scope>NUCLEOTIDE SEQUENCE [LARGE SCALE GENOMIC DNA]</scope>
    <source>
        <strain evidence="2">cv. Hass</strain>
    </source>
</reference>
<protein>
    <submittedName>
        <fullName evidence="1">Uncharacterized protein</fullName>
    </submittedName>
</protein>